<evidence type="ECO:0000256" key="1">
    <source>
        <dbReference type="ARBA" id="ARBA00005901"/>
    </source>
</evidence>
<evidence type="ECO:0000256" key="2">
    <source>
        <dbReference type="ARBA" id="ARBA00022448"/>
    </source>
</evidence>
<gene>
    <name evidence="4" type="ORF">LACBIDRAFT_331475</name>
</gene>
<dbReference type="KEGG" id="lbc:LACBIDRAFT_331475"/>
<dbReference type="OrthoDB" id="10263003at2759"/>
<reference evidence="4 5" key="1">
    <citation type="journal article" date="2008" name="Nature">
        <title>The genome of Laccaria bicolor provides insights into mycorrhizal symbiosis.</title>
        <authorList>
            <person name="Martin F."/>
            <person name="Aerts A."/>
            <person name="Ahren D."/>
            <person name="Brun A."/>
            <person name="Danchin E.G.J."/>
            <person name="Duchaussoy F."/>
            <person name="Gibon J."/>
            <person name="Kohler A."/>
            <person name="Lindquist E."/>
            <person name="Pereda V."/>
            <person name="Salamov A."/>
            <person name="Shapiro H.J."/>
            <person name="Wuyts J."/>
            <person name="Blaudez D."/>
            <person name="Buee M."/>
            <person name="Brokstein P."/>
            <person name="Canbaeck B."/>
            <person name="Cohen D."/>
            <person name="Courty P.E."/>
            <person name="Coutinho P.M."/>
            <person name="Delaruelle C."/>
            <person name="Detter J.C."/>
            <person name="Deveau A."/>
            <person name="DiFazio S."/>
            <person name="Duplessis S."/>
            <person name="Fraissinet-Tachet L."/>
            <person name="Lucic E."/>
            <person name="Frey-Klett P."/>
            <person name="Fourrey C."/>
            <person name="Feussner I."/>
            <person name="Gay G."/>
            <person name="Grimwood J."/>
            <person name="Hoegger P.J."/>
            <person name="Jain P."/>
            <person name="Kilaru S."/>
            <person name="Labbe J."/>
            <person name="Lin Y.C."/>
            <person name="Legue V."/>
            <person name="Le Tacon F."/>
            <person name="Marmeisse R."/>
            <person name="Melayah D."/>
            <person name="Montanini B."/>
            <person name="Muratet M."/>
            <person name="Nehls U."/>
            <person name="Niculita-Hirzel H."/>
            <person name="Oudot-Le Secq M.P."/>
            <person name="Peter M."/>
            <person name="Quesneville H."/>
            <person name="Rajashekar B."/>
            <person name="Reich M."/>
            <person name="Rouhier N."/>
            <person name="Schmutz J."/>
            <person name="Yin T."/>
            <person name="Chalot M."/>
            <person name="Henrissat B."/>
            <person name="Kuees U."/>
            <person name="Lucas S."/>
            <person name="Van de Peer Y."/>
            <person name="Podila G.K."/>
            <person name="Polle A."/>
            <person name="Pukkila P.J."/>
            <person name="Richardson P.M."/>
            <person name="Rouze P."/>
            <person name="Sanders I.R."/>
            <person name="Stajich J.E."/>
            <person name="Tunlid A."/>
            <person name="Tuskan G."/>
            <person name="Grigoriev I.V."/>
        </authorList>
    </citation>
    <scope>NUCLEOTIDE SEQUENCE [LARGE SCALE GENOMIC DNA]</scope>
    <source>
        <strain evidence="5">S238N-H82 / ATCC MYA-4686</strain>
    </source>
</reference>
<organism evidence="5">
    <name type="scientific">Laccaria bicolor (strain S238N-H82 / ATCC MYA-4686)</name>
    <name type="common">Bicoloured deceiver</name>
    <name type="synonym">Laccaria laccata var. bicolor</name>
    <dbReference type="NCBI Taxonomy" id="486041"/>
    <lineage>
        <taxon>Eukaryota</taxon>
        <taxon>Fungi</taxon>
        <taxon>Dikarya</taxon>
        <taxon>Basidiomycota</taxon>
        <taxon>Agaricomycotina</taxon>
        <taxon>Agaricomycetes</taxon>
        <taxon>Agaricomycetidae</taxon>
        <taxon>Agaricales</taxon>
        <taxon>Agaricineae</taxon>
        <taxon>Hydnangiaceae</taxon>
        <taxon>Laccaria</taxon>
    </lineage>
</organism>
<dbReference type="InterPro" id="IPR002842">
    <property type="entry name" value="ATPase_V1_Esu"/>
</dbReference>
<keyword evidence="3" id="KW-0406">Ion transport</keyword>
<dbReference type="GO" id="GO:0046961">
    <property type="term" value="F:proton-transporting ATPase activity, rotational mechanism"/>
    <property type="evidence" value="ECO:0007669"/>
    <property type="project" value="InterPro"/>
</dbReference>
<dbReference type="GeneID" id="6081547"/>
<dbReference type="Pfam" id="PF01991">
    <property type="entry name" value="vATP-synt_E"/>
    <property type="match status" value="1"/>
</dbReference>
<accession>B0DPK8</accession>
<comment type="similarity">
    <text evidence="1">Belongs to the V-ATPase E subunit family.</text>
</comment>
<dbReference type="PANTHER" id="PTHR45715">
    <property type="entry name" value="ATPASE H+-TRANSPORTING V1 SUBUNIT E1A-RELATED"/>
    <property type="match status" value="1"/>
</dbReference>
<keyword evidence="2" id="KW-0813">Transport</keyword>
<evidence type="ECO:0000313" key="5">
    <source>
        <dbReference type="Proteomes" id="UP000001194"/>
    </source>
</evidence>
<evidence type="ECO:0000256" key="3">
    <source>
        <dbReference type="ARBA" id="ARBA00023065"/>
    </source>
</evidence>
<protein>
    <submittedName>
        <fullName evidence="4">Predicted protein</fullName>
    </submittedName>
</protein>
<dbReference type="EMBL" id="DS547124">
    <property type="protein sequence ID" value="EDR03391.1"/>
    <property type="molecule type" value="Genomic_DNA"/>
</dbReference>
<name>B0DPK8_LACBS</name>
<dbReference type="GO" id="GO:0033178">
    <property type="term" value="C:proton-transporting two-sector ATPase complex, catalytic domain"/>
    <property type="evidence" value="ECO:0007669"/>
    <property type="project" value="InterPro"/>
</dbReference>
<dbReference type="HOGENOM" id="CLU_2158867_0_0_1"/>
<sequence length="111" mass="13120">MTFEWQRLLHLVPSFDTSLQQFALEVYEVKDAIRVKKMQLPMAKVPFIKQEAFKKAHEIRMKADEEFAIEKDKLEKQEQQAIDAQYEKKRKASEVAQKMSQHCAQSYGKQD</sequence>
<dbReference type="STRING" id="486041.B0DPK8"/>
<dbReference type="RefSeq" id="XP_001885847.1">
    <property type="nucleotide sequence ID" value="XM_001885812.1"/>
</dbReference>
<proteinExistence type="inferred from homology"/>
<dbReference type="InParanoid" id="B0DPK8"/>
<dbReference type="AlphaFoldDB" id="B0DPK8"/>
<evidence type="ECO:0000313" key="4">
    <source>
        <dbReference type="EMBL" id="EDR03391.1"/>
    </source>
</evidence>
<dbReference type="Gene3D" id="6.10.250.1620">
    <property type="match status" value="1"/>
</dbReference>
<dbReference type="Proteomes" id="UP000001194">
    <property type="component" value="Unassembled WGS sequence"/>
</dbReference>
<keyword evidence="5" id="KW-1185">Reference proteome</keyword>